<organism evidence="1 2">
    <name type="scientific">Mauremys mutica</name>
    <name type="common">yellowpond turtle</name>
    <dbReference type="NCBI Taxonomy" id="74926"/>
    <lineage>
        <taxon>Eukaryota</taxon>
        <taxon>Metazoa</taxon>
        <taxon>Chordata</taxon>
        <taxon>Craniata</taxon>
        <taxon>Vertebrata</taxon>
        <taxon>Euteleostomi</taxon>
        <taxon>Archelosauria</taxon>
        <taxon>Testudinata</taxon>
        <taxon>Testudines</taxon>
        <taxon>Cryptodira</taxon>
        <taxon>Durocryptodira</taxon>
        <taxon>Testudinoidea</taxon>
        <taxon>Geoemydidae</taxon>
        <taxon>Geoemydinae</taxon>
        <taxon>Mauremys</taxon>
    </lineage>
</organism>
<dbReference type="AlphaFoldDB" id="A0A9D3WX02"/>
<evidence type="ECO:0000313" key="1">
    <source>
        <dbReference type="EMBL" id="KAH1168500.1"/>
    </source>
</evidence>
<protein>
    <submittedName>
        <fullName evidence="1">Uncharacterized protein</fullName>
    </submittedName>
</protein>
<evidence type="ECO:0000313" key="2">
    <source>
        <dbReference type="Proteomes" id="UP000827986"/>
    </source>
</evidence>
<dbReference type="EMBL" id="JAHDVG010000486">
    <property type="protein sequence ID" value="KAH1168500.1"/>
    <property type="molecule type" value="Genomic_DNA"/>
</dbReference>
<dbReference type="Proteomes" id="UP000827986">
    <property type="component" value="Unassembled WGS sequence"/>
</dbReference>
<sequence length="119" mass="12588">MHLLVFQINREARERPERNMSRLIQEAREGSAALLEEVSARRNGPWAQLATASTCSPGWPFAVCSGSTGPDCDAGCTAARAAGRAVGSLQAAASVQRAEPGLFGLSLWVPVAERPSVLL</sequence>
<gene>
    <name evidence="1" type="ORF">KIL84_003983</name>
</gene>
<name>A0A9D3WX02_9SAUR</name>
<accession>A0A9D3WX02</accession>
<comment type="caution">
    <text evidence="1">The sequence shown here is derived from an EMBL/GenBank/DDBJ whole genome shotgun (WGS) entry which is preliminary data.</text>
</comment>
<proteinExistence type="predicted"/>
<reference evidence="1" key="1">
    <citation type="submission" date="2021-09" db="EMBL/GenBank/DDBJ databases">
        <title>The genome of Mauremys mutica provides insights into the evolution of semi-aquatic lifestyle.</title>
        <authorList>
            <person name="Gong S."/>
            <person name="Gao Y."/>
        </authorList>
    </citation>
    <scope>NUCLEOTIDE SEQUENCE</scope>
    <source>
        <strain evidence="1">MM-2020</strain>
        <tissue evidence="1">Muscle</tissue>
    </source>
</reference>
<keyword evidence="2" id="KW-1185">Reference proteome</keyword>